<gene>
    <name evidence="1" type="ORF">ACFQHK_10185</name>
</gene>
<evidence type="ECO:0008006" key="3">
    <source>
        <dbReference type="Google" id="ProtNLM"/>
    </source>
</evidence>
<evidence type="ECO:0000313" key="2">
    <source>
        <dbReference type="Proteomes" id="UP001596406"/>
    </source>
</evidence>
<dbReference type="PROSITE" id="PS51257">
    <property type="entry name" value="PROKAR_LIPOPROTEIN"/>
    <property type="match status" value="1"/>
</dbReference>
<name>A0ABD5UFC3_9EURY</name>
<evidence type="ECO:0000313" key="1">
    <source>
        <dbReference type="EMBL" id="MFC6836881.1"/>
    </source>
</evidence>
<dbReference type="InterPro" id="IPR006311">
    <property type="entry name" value="TAT_signal"/>
</dbReference>
<dbReference type="Proteomes" id="UP001596406">
    <property type="component" value="Unassembled WGS sequence"/>
</dbReference>
<keyword evidence="2" id="KW-1185">Reference proteome</keyword>
<reference evidence="1 2" key="1">
    <citation type="journal article" date="2019" name="Int. J. Syst. Evol. Microbiol.">
        <title>The Global Catalogue of Microorganisms (GCM) 10K type strain sequencing project: providing services to taxonomists for standard genome sequencing and annotation.</title>
        <authorList>
            <consortium name="The Broad Institute Genomics Platform"/>
            <consortium name="The Broad Institute Genome Sequencing Center for Infectious Disease"/>
            <person name="Wu L."/>
            <person name="Ma J."/>
        </authorList>
    </citation>
    <scope>NUCLEOTIDE SEQUENCE [LARGE SCALE GENOMIC DNA]</scope>
    <source>
        <strain evidence="1 2">PSRA2</strain>
    </source>
</reference>
<organism evidence="1 2">
    <name type="scientific">Halomarina ordinaria</name>
    <dbReference type="NCBI Taxonomy" id="3033939"/>
    <lineage>
        <taxon>Archaea</taxon>
        <taxon>Methanobacteriati</taxon>
        <taxon>Methanobacteriota</taxon>
        <taxon>Stenosarchaea group</taxon>
        <taxon>Halobacteria</taxon>
        <taxon>Halobacteriales</taxon>
        <taxon>Natronomonadaceae</taxon>
        <taxon>Halomarina</taxon>
    </lineage>
</organism>
<dbReference type="AlphaFoldDB" id="A0ABD5UFC3"/>
<dbReference type="EMBL" id="JBHSXM010000001">
    <property type="protein sequence ID" value="MFC6836881.1"/>
    <property type="molecule type" value="Genomic_DNA"/>
</dbReference>
<proteinExistence type="predicted"/>
<sequence>MSTRRSFLRSGVVAAATGALAGCLAAGSPDPTTLSLGERATLDEATPRVDRVHPYAAYVLDESTAPAIRSAPHTQFLLAWVDVRGEREAPPPEQYGLVLDGRAPVPAEAVRPPPEVVYGAGRVVGGDWALVFPVPTTRAVESAAVVRFEAGDPVAEWPVDGATLDLLNDPPAVQVRDVRVPDRVERGEPFPVAVTAARLGGRAEPLAVVATADSLAGRVERVDLPAGRPVRTTLSLTAPAAGTSAVLVEWMGGRIERPLHVEG</sequence>
<comment type="caution">
    <text evidence="1">The sequence shown here is derived from an EMBL/GenBank/DDBJ whole genome shotgun (WGS) entry which is preliminary data.</text>
</comment>
<protein>
    <recommendedName>
        <fullName evidence="3">Twin-arginine translocation signal domain-containing protein</fullName>
    </recommendedName>
</protein>
<dbReference type="RefSeq" id="WP_304448555.1">
    <property type="nucleotide sequence ID" value="NZ_JARRAH010000001.1"/>
</dbReference>
<dbReference type="PROSITE" id="PS51318">
    <property type="entry name" value="TAT"/>
    <property type="match status" value="1"/>
</dbReference>
<accession>A0ABD5UFC3</accession>